<feature type="compositionally biased region" description="Basic residues" evidence="1">
    <location>
        <begin position="211"/>
        <end position="221"/>
    </location>
</feature>
<dbReference type="EMBL" id="CADCTV010000970">
    <property type="protein sequence ID" value="CAA9371495.1"/>
    <property type="molecule type" value="Genomic_DNA"/>
</dbReference>
<evidence type="ECO:0000313" key="2">
    <source>
        <dbReference type="EMBL" id="CAA9371495.1"/>
    </source>
</evidence>
<accession>A0A6J4MYW6</accession>
<keyword evidence="2" id="KW-0560">Oxidoreductase</keyword>
<dbReference type="AlphaFoldDB" id="A0A6J4MYW6"/>
<name>A0A6J4MYW6_9BACT</name>
<feature type="compositionally biased region" description="Low complexity" evidence="1">
    <location>
        <begin position="190"/>
        <end position="199"/>
    </location>
</feature>
<feature type="region of interest" description="Disordered" evidence="1">
    <location>
        <begin position="81"/>
        <end position="148"/>
    </location>
</feature>
<feature type="non-terminal residue" evidence="2">
    <location>
        <position position="330"/>
    </location>
</feature>
<feature type="compositionally biased region" description="Basic residues" evidence="1">
    <location>
        <begin position="261"/>
        <end position="273"/>
    </location>
</feature>
<feature type="compositionally biased region" description="Basic residues" evidence="1">
    <location>
        <begin position="99"/>
        <end position="110"/>
    </location>
</feature>
<feature type="compositionally biased region" description="Low complexity" evidence="1">
    <location>
        <begin position="120"/>
        <end position="142"/>
    </location>
</feature>
<protein>
    <submittedName>
        <fullName evidence="2">Thioredoxin reductase</fullName>
        <ecNumber evidence="2">1.8.1.9</ecNumber>
    </submittedName>
</protein>
<organism evidence="2">
    <name type="scientific">uncultured Gemmatimonadota bacterium</name>
    <dbReference type="NCBI Taxonomy" id="203437"/>
    <lineage>
        <taxon>Bacteria</taxon>
        <taxon>Pseudomonadati</taxon>
        <taxon>Gemmatimonadota</taxon>
        <taxon>environmental samples</taxon>
    </lineage>
</organism>
<dbReference type="EC" id="1.8.1.9" evidence="2"/>
<proteinExistence type="predicted"/>
<feature type="compositionally biased region" description="Basic and acidic residues" evidence="1">
    <location>
        <begin position="231"/>
        <end position="260"/>
    </location>
</feature>
<feature type="compositionally biased region" description="Basic and acidic residues" evidence="1">
    <location>
        <begin position="304"/>
        <end position="330"/>
    </location>
</feature>
<reference evidence="2" key="1">
    <citation type="submission" date="2020-02" db="EMBL/GenBank/DDBJ databases">
        <authorList>
            <person name="Meier V. D."/>
        </authorList>
    </citation>
    <scope>NUCLEOTIDE SEQUENCE</scope>
    <source>
        <strain evidence="2">AVDCRST_MAG89</strain>
    </source>
</reference>
<gene>
    <name evidence="2" type="ORF">AVDCRST_MAG89-4634</name>
</gene>
<feature type="compositionally biased region" description="Basic and acidic residues" evidence="1">
    <location>
        <begin position="274"/>
        <end position="289"/>
    </location>
</feature>
<feature type="region of interest" description="Disordered" evidence="1">
    <location>
        <begin position="1"/>
        <end position="30"/>
    </location>
</feature>
<feature type="non-terminal residue" evidence="2">
    <location>
        <position position="1"/>
    </location>
</feature>
<sequence length="330" mass="34762">DGYSGDGRHRRHRRGAVRNRGGRGGGAGGAFVRALRPGGHHAGHDGPPHVRHLLQRPRKAGDRRSALYHLGRQAHPARGAAILPQGGGISPAGRAPVRGGRHGGARRRRLRAADVGAGGAADAPGAQRGRGYGLLRQPAPAGRAGGGAAQGALLLQGPVLVLEPGRDRHRRGQLIGRRGAADVARRVAHHAGAPVRRAGPGSEALGAPRHREPHRRGRHPRALAPPPGRDPSARGGDRKPGDGRAADDEERLGAGDDGVRARSRRAARVRHRGARGDRHPAARPRDDGNQRAGDVRGGGGGFRPRREQDLHRERQAARPADRRPRGVEAL</sequence>
<dbReference type="GO" id="GO:0004791">
    <property type="term" value="F:thioredoxin-disulfide reductase (NADPH) activity"/>
    <property type="evidence" value="ECO:0007669"/>
    <property type="project" value="UniProtKB-EC"/>
</dbReference>
<evidence type="ECO:0000256" key="1">
    <source>
        <dbReference type="SAM" id="MobiDB-lite"/>
    </source>
</evidence>
<feature type="compositionally biased region" description="Basic residues" evidence="1">
    <location>
        <begin position="8"/>
        <end position="21"/>
    </location>
</feature>
<feature type="region of interest" description="Disordered" evidence="1">
    <location>
        <begin position="170"/>
        <end position="330"/>
    </location>
</feature>